<evidence type="ECO:0000313" key="4">
    <source>
        <dbReference type="Proteomes" id="UP001327027"/>
    </source>
</evidence>
<comment type="similarity">
    <text evidence="1">Belongs to the glycosyl hydrolase 16 family.</text>
</comment>
<dbReference type="PANTHER" id="PTHR10963">
    <property type="entry name" value="GLYCOSYL HYDROLASE-RELATED"/>
    <property type="match status" value="1"/>
</dbReference>
<dbReference type="PROSITE" id="PS51762">
    <property type="entry name" value="GH16_2"/>
    <property type="match status" value="1"/>
</dbReference>
<comment type="caution">
    <text evidence="3">The sequence shown here is derived from an EMBL/GenBank/DDBJ whole genome shotgun (WGS) entry which is preliminary data.</text>
</comment>
<dbReference type="CDD" id="cd08023">
    <property type="entry name" value="GH16_laminarinase_like"/>
    <property type="match status" value="1"/>
</dbReference>
<dbReference type="InterPro" id="IPR000757">
    <property type="entry name" value="Beta-glucanase-like"/>
</dbReference>
<keyword evidence="4" id="KW-1185">Reference proteome</keyword>
<dbReference type="RefSeq" id="WP_324178760.1">
    <property type="nucleotide sequence ID" value="NZ_BAABAW010000003.1"/>
</dbReference>
<dbReference type="PANTHER" id="PTHR10963:SF55">
    <property type="entry name" value="GLYCOSIDE HYDROLASE FAMILY 16 PROTEIN"/>
    <property type="match status" value="1"/>
</dbReference>
<protein>
    <submittedName>
        <fullName evidence="3">Family 16 glycosylhydrolase</fullName>
    </submittedName>
</protein>
<dbReference type="Gene3D" id="2.60.120.200">
    <property type="match status" value="1"/>
</dbReference>
<name>A0ABU5ZTL5_9FLAO</name>
<gene>
    <name evidence="3" type="ORF">U6A24_04585</name>
</gene>
<feature type="domain" description="GH16" evidence="2">
    <location>
        <begin position="251"/>
        <end position="507"/>
    </location>
</feature>
<evidence type="ECO:0000256" key="1">
    <source>
        <dbReference type="ARBA" id="ARBA00006865"/>
    </source>
</evidence>
<reference evidence="3 4" key="1">
    <citation type="journal article" date="2013" name="Int. J. Syst. Evol. Microbiol.">
        <title>Aquimarina gracilis sp. nov., isolated from the gut microflora of a mussel, Mytilus coruscus, and emended description of Aquimarina spongiae.</title>
        <authorList>
            <person name="Park S.C."/>
            <person name="Choe H.N."/>
            <person name="Baik K.S."/>
            <person name="Seong C.N."/>
        </authorList>
    </citation>
    <scope>NUCLEOTIDE SEQUENCE [LARGE SCALE GENOMIC DNA]</scope>
    <source>
        <strain evidence="3 4">PSC32</strain>
    </source>
</reference>
<sequence length="507" mass="58366">MKTIRFTIFSILFFQLLLSQETSYKFENNVQYYEGIKKKLDSYTKERCVLDLYYPTQIKKFPTIVWIHGGGLVGGKKYIPQRLMNQGFAVVSVEYRLYPKAKKPKYIEDAAAAVSWVFRNIKRYGGDPDQVFVSGHSAGGYLTSMVSLDKKWLKAHDIDADKIAGVIPFSGHTITHFTVRAEDNIPRNQPIVDEFAPLYHVRDNAPPFLLITGDRNLELPGRYEENLYFETMMKNTGHEDIDLYELQGYGHDMTEAGYPLLAQFVKERTKKQVKDVWKLVWSDEFEGNALDTLNWNIKEAKPGWVNNELQEYIKEGTITVKDGNLIITARKEGDKYISGRINSLGKREFQYGKIEFRAKLPIGNGTWPALWMLGSNIKEVGWPSSGEIDVMEHIGKMQNIVHGTVHMKAASGNHPYSGGLKVNTASTDFHKYGIEWDEEKIRFFIDDLNYYTYSPEQKTSENWPFDQPFFFIINLAIGGNWPGFDIEDEKLPQALEVDYIRVYQKKS</sequence>
<dbReference type="Pfam" id="PF00722">
    <property type="entry name" value="Glyco_hydro_16"/>
    <property type="match status" value="1"/>
</dbReference>
<evidence type="ECO:0000313" key="3">
    <source>
        <dbReference type="EMBL" id="MEB3344722.1"/>
    </source>
</evidence>
<dbReference type="Pfam" id="PF20434">
    <property type="entry name" value="BD-FAE"/>
    <property type="match status" value="1"/>
</dbReference>
<dbReference type="EMBL" id="JAYKLX010000002">
    <property type="protein sequence ID" value="MEB3344722.1"/>
    <property type="molecule type" value="Genomic_DNA"/>
</dbReference>
<accession>A0ABU5ZTL5</accession>
<dbReference type="SUPFAM" id="SSF49899">
    <property type="entry name" value="Concanavalin A-like lectins/glucanases"/>
    <property type="match status" value="1"/>
</dbReference>
<evidence type="ECO:0000259" key="2">
    <source>
        <dbReference type="PROSITE" id="PS51762"/>
    </source>
</evidence>
<dbReference type="InterPro" id="IPR029058">
    <property type="entry name" value="AB_hydrolase_fold"/>
</dbReference>
<dbReference type="SUPFAM" id="SSF53474">
    <property type="entry name" value="alpha/beta-Hydrolases"/>
    <property type="match status" value="1"/>
</dbReference>
<dbReference type="InterPro" id="IPR013320">
    <property type="entry name" value="ConA-like_dom_sf"/>
</dbReference>
<dbReference type="Gene3D" id="3.40.50.1820">
    <property type="entry name" value="alpha/beta hydrolase"/>
    <property type="match status" value="1"/>
</dbReference>
<dbReference type="Proteomes" id="UP001327027">
    <property type="component" value="Unassembled WGS sequence"/>
</dbReference>
<organism evidence="3 4">
    <name type="scientific">Aquimarina gracilis</name>
    <dbReference type="NCBI Taxonomy" id="874422"/>
    <lineage>
        <taxon>Bacteria</taxon>
        <taxon>Pseudomonadati</taxon>
        <taxon>Bacteroidota</taxon>
        <taxon>Flavobacteriia</taxon>
        <taxon>Flavobacteriales</taxon>
        <taxon>Flavobacteriaceae</taxon>
        <taxon>Aquimarina</taxon>
    </lineage>
</organism>
<proteinExistence type="inferred from homology"/>
<dbReference type="InterPro" id="IPR049492">
    <property type="entry name" value="BD-FAE-like_dom"/>
</dbReference>
<dbReference type="InterPro" id="IPR050546">
    <property type="entry name" value="Glycosyl_Hydrlase_16"/>
</dbReference>